<gene>
    <name evidence="4" type="ORF">BUZ61_03290</name>
</gene>
<feature type="domain" description="PepSY" evidence="3">
    <location>
        <begin position="57"/>
        <end position="104"/>
    </location>
</feature>
<dbReference type="Gene3D" id="3.10.450.40">
    <property type="match status" value="2"/>
</dbReference>
<comment type="caution">
    <text evidence="4">The sequence shown here is derived from an EMBL/GenBank/DDBJ whole genome shotgun (WGS) entry which is preliminary data.</text>
</comment>
<protein>
    <submittedName>
        <fullName evidence="4">Peptidase</fullName>
    </submittedName>
</protein>
<dbReference type="AlphaFoldDB" id="A0A2T4SCR1"/>
<evidence type="ECO:0000259" key="3">
    <source>
        <dbReference type="Pfam" id="PF03413"/>
    </source>
</evidence>
<dbReference type="EMBL" id="PZHR01000010">
    <property type="protein sequence ID" value="PTK60077.1"/>
    <property type="molecule type" value="Genomic_DNA"/>
</dbReference>
<evidence type="ECO:0000313" key="5">
    <source>
        <dbReference type="Proteomes" id="UP000240400"/>
    </source>
</evidence>
<reference evidence="4 5" key="1">
    <citation type="journal article" date="2016" name="Front. Microbiol.">
        <title>Comprehensive Phylogenetic Analysis of Bovine Non-aureus Staphylococci Species Based on Whole-Genome Sequencing.</title>
        <authorList>
            <person name="Naushad S."/>
            <person name="Barkema H.W."/>
            <person name="Luby C."/>
            <person name="Condas L.A."/>
            <person name="Nobrega D.B."/>
            <person name="Carson D.A."/>
            <person name="De Buck J."/>
        </authorList>
    </citation>
    <scope>NUCLEOTIDE SEQUENCE [LARGE SCALE GENOMIC DNA]</scope>
    <source>
        <strain evidence="4 5">SNUC 4337</strain>
    </source>
</reference>
<feature type="signal peptide" evidence="2">
    <location>
        <begin position="1"/>
        <end position="17"/>
    </location>
</feature>
<dbReference type="InterPro" id="IPR025711">
    <property type="entry name" value="PepSY"/>
</dbReference>
<evidence type="ECO:0000256" key="2">
    <source>
        <dbReference type="SAM" id="SignalP"/>
    </source>
</evidence>
<proteinExistence type="predicted"/>
<evidence type="ECO:0000256" key="1">
    <source>
        <dbReference type="SAM" id="MobiDB-lite"/>
    </source>
</evidence>
<feature type="chain" id="PRO_5038988484" evidence="2">
    <location>
        <begin position="18"/>
        <end position="193"/>
    </location>
</feature>
<accession>A0A2T4SCR1</accession>
<feature type="compositionally biased region" description="Basic and acidic residues" evidence="1">
    <location>
        <begin position="29"/>
        <end position="45"/>
    </location>
</feature>
<name>A0A2T4SCR1_9STAP</name>
<feature type="domain" description="PepSY" evidence="3">
    <location>
        <begin position="133"/>
        <end position="188"/>
    </location>
</feature>
<evidence type="ECO:0000313" key="4">
    <source>
        <dbReference type="EMBL" id="PTK60077.1"/>
    </source>
</evidence>
<feature type="region of interest" description="Disordered" evidence="1">
    <location>
        <begin position="18"/>
        <end position="50"/>
    </location>
</feature>
<keyword evidence="2" id="KW-0732">Signal</keyword>
<dbReference type="OrthoDB" id="2418653at2"/>
<dbReference type="PROSITE" id="PS51257">
    <property type="entry name" value="PROKAR_LIPOPROTEIN"/>
    <property type="match status" value="1"/>
</dbReference>
<dbReference type="Pfam" id="PF03413">
    <property type="entry name" value="PepSY"/>
    <property type="match status" value="2"/>
</dbReference>
<dbReference type="RefSeq" id="WP_107644036.1">
    <property type="nucleotide sequence ID" value="NZ_JBCLTV010000010.1"/>
</dbReference>
<sequence length="193" mass="21587">MKLKVIGTMALSGLLLASCGNDSSNSEDNGSKSESSNDKQSKESTEQVIALDKIKTSPEDAVKKAQEVYDGQDLKGISYEKSNGDWSYKIEQQTEGKESEVIIADKDKKVINKETENEDSIDQNESFKYDDAIDYKKAIKNGQKEFDGDIKEWSLAKDEGKLVYDMDLQKDNTKHEITVDAKNGKVLNNEQDD</sequence>
<organism evidence="4 5">
    <name type="scientific">Staphylococcus nepalensis</name>
    <dbReference type="NCBI Taxonomy" id="214473"/>
    <lineage>
        <taxon>Bacteria</taxon>
        <taxon>Bacillati</taxon>
        <taxon>Bacillota</taxon>
        <taxon>Bacilli</taxon>
        <taxon>Bacillales</taxon>
        <taxon>Staphylococcaceae</taxon>
        <taxon>Staphylococcus</taxon>
    </lineage>
</organism>
<dbReference type="Proteomes" id="UP000240400">
    <property type="component" value="Unassembled WGS sequence"/>
</dbReference>